<name>A0A517XNC1_9BACT</name>
<dbReference type="Proteomes" id="UP000319576">
    <property type="component" value="Chromosome"/>
</dbReference>
<reference evidence="2 3" key="1">
    <citation type="submission" date="2019-02" db="EMBL/GenBank/DDBJ databases">
        <title>Deep-cultivation of Planctomycetes and their phenomic and genomic characterization uncovers novel biology.</title>
        <authorList>
            <person name="Wiegand S."/>
            <person name="Jogler M."/>
            <person name="Boedeker C."/>
            <person name="Pinto D."/>
            <person name="Vollmers J."/>
            <person name="Rivas-Marin E."/>
            <person name="Kohn T."/>
            <person name="Peeters S.H."/>
            <person name="Heuer A."/>
            <person name="Rast P."/>
            <person name="Oberbeckmann S."/>
            <person name="Bunk B."/>
            <person name="Jeske O."/>
            <person name="Meyerdierks A."/>
            <person name="Storesund J.E."/>
            <person name="Kallscheuer N."/>
            <person name="Luecker S."/>
            <person name="Lage O.M."/>
            <person name="Pohl T."/>
            <person name="Merkel B.J."/>
            <person name="Hornburger P."/>
            <person name="Mueller R.-W."/>
            <person name="Bruemmer F."/>
            <person name="Labrenz M."/>
            <person name="Spormann A.M."/>
            <person name="Op den Camp H."/>
            <person name="Overmann J."/>
            <person name="Amann R."/>
            <person name="Jetten M.S.M."/>
            <person name="Mascher T."/>
            <person name="Medema M.H."/>
            <person name="Devos D.P."/>
            <person name="Kaster A.-K."/>
            <person name="Ovreas L."/>
            <person name="Rohde M."/>
            <person name="Galperin M.Y."/>
            <person name="Jogler C."/>
        </authorList>
    </citation>
    <scope>NUCLEOTIDE SEQUENCE [LARGE SCALE GENOMIC DNA]</scope>
    <source>
        <strain evidence="2 3">ETA_A1</strain>
    </source>
</reference>
<dbReference type="SUPFAM" id="SSF48239">
    <property type="entry name" value="Terpenoid cyclases/Protein prenyltransferases"/>
    <property type="match status" value="1"/>
</dbReference>
<keyword evidence="1" id="KW-0732">Signal</keyword>
<evidence type="ECO:0000256" key="1">
    <source>
        <dbReference type="SAM" id="SignalP"/>
    </source>
</evidence>
<dbReference type="EMBL" id="CP036273">
    <property type="protein sequence ID" value="QDU19008.1"/>
    <property type="molecule type" value="Genomic_DNA"/>
</dbReference>
<dbReference type="KEGG" id="uli:ETAA1_09100"/>
<dbReference type="RefSeq" id="WP_145234683.1">
    <property type="nucleotide sequence ID" value="NZ_CP036273.1"/>
</dbReference>
<sequence length="128" mass="13650" precursor="true">MRTAVLLATLVATIPAPAAEPADTLADLRGFFAKTARPDGSFRPGTEPAYEGMSDSAFSDLAPVAYAVVLHRTFGWKLPDEAKTREFLLSRQRDDGSFVNVAGTVGPDSAAGRAYNTTMAVMALNRSR</sequence>
<accession>A0A517XNC1</accession>
<dbReference type="Gene3D" id="1.50.10.20">
    <property type="match status" value="1"/>
</dbReference>
<protein>
    <submittedName>
        <fullName evidence="2">Uncharacterized protein</fullName>
    </submittedName>
</protein>
<gene>
    <name evidence="2" type="ORF">ETAA1_09100</name>
</gene>
<evidence type="ECO:0000313" key="2">
    <source>
        <dbReference type="EMBL" id="QDU19008.1"/>
    </source>
</evidence>
<feature type="chain" id="PRO_5022092442" evidence="1">
    <location>
        <begin position="19"/>
        <end position="128"/>
    </location>
</feature>
<dbReference type="AlphaFoldDB" id="A0A517XNC1"/>
<proteinExistence type="predicted"/>
<evidence type="ECO:0000313" key="3">
    <source>
        <dbReference type="Proteomes" id="UP000319576"/>
    </source>
</evidence>
<dbReference type="InterPro" id="IPR008930">
    <property type="entry name" value="Terpenoid_cyclase/PrenylTrfase"/>
</dbReference>
<feature type="signal peptide" evidence="1">
    <location>
        <begin position="1"/>
        <end position="18"/>
    </location>
</feature>
<keyword evidence="3" id="KW-1185">Reference proteome</keyword>
<organism evidence="2 3">
    <name type="scientific">Urbifossiella limnaea</name>
    <dbReference type="NCBI Taxonomy" id="2528023"/>
    <lineage>
        <taxon>Bacteria</taxon>
        <taxon>Pseudomonadati</taxon>
        <taxon>Planctomycetota</taxon>
        <taxon>Planctomycetia</taxon>
        <taxon>Gemmatales</taxon>
        <taxon>Gemmataceae</taxon>
        <taxon>Urbifossiella</taxon>
    </lineage>
</organism>